<dbReference type="InParanoid" id="G7EAF0"/>
<dbReference type="GO" id="GO:0045814">
    <property type="term" value="P:negative regulation of gene expression, epigenetic"/>
    <property type="evidence" value="ECO:0007669"/>
    <property type="project" value="TreeGrafter"/>
</dbReference>
<dbReference type="PROSITE" id="PS50280">
    <property type="entry name" value="SET"/>
    <property type="match status" value="1"/>
</dbReference>
<sequence>MTDKPDDGAILDALEHARSLSAPGTGVTKLYERVKANHPQWQLSDKRFRKLAAKSNREAEESPANGHASSSKRTIDTSAVPVSKIDPKVVASSSVFDAIKIRQIDPIKGKGIVAARDLPDETQLLHDTAYVFAAGAAIAQKVQRGQACAFCGKLVDALARLAVSCQEHPTYGKSSKAVTFEACKLRYCDRVCSSKSRHEFGQLICPALNDNYRTLLAYSDSRQTSVPLAVFKLLAKTFVAYQRSEQEGRDEAKRVEAFAGISQRVLCERQSGRKATEDHLIPMLKESHVLTVRALHFSVESQASEAEIKPDEIHWKTKFPASVLQLLSFDSFLLYTGKVNLNREDDGGVYALHSSLNHSCHPNASVRRVALRGSTNDAKPSKVYIITRRPIKAGEEITLTYCSPHLSLEQRREYLYNHYLFECWCERCVAEMEDRRENGIKVAQPTGFEPPINGETHQASGDHADGDLADEIKAALQIA</sequence>
<evidence type="ECO:0000256" key="4">
    <source>
        <dbReference type="ARBA" id="ARBA00042380"/>
    </source>
</evidence>
<dbReference type="Gene3D" id="6.10.140.2220">
    <property type="match status" value="1"/>
</dbReference>
<dbReference type="CDD" id="cd20071">
    <property type="entry name" value="SET_SMYD"/>
    <property type="match status" value="1"/>
</dbReference>
<evidence type="ECO:0000259" key="8">
    <source>
        <dbReference type="PROSITE" id="PS50280"/>
    </source>
</evidence>
<dbReference type="RefSeq" id="XP_014570439.1">
    <property type="nucleotide sequence ID" value="XM_014714953.1"/>
</dbReference>
<proteinExistence type="predicted"/>
<evidence type="ECO:0000256" key="7">
    <source>
        <dbReference type="SAM" id="MobiDB-lite"/>
    </source>
</evidence>
<dbReference type="OrthoDB" id="438641at2759"/>
<dbReference type="PANTHER" id="PTHR46402:SF2">
    <property type="entry name" value="HISTONE-LYSINE N-TRIMETHYLTRANSFERASE SMYD5"/>
    <property type="match status" value="1"/>
</dbReference>
<dbReference type="OMA" id="LMAMYQQ"/>
<keyword evidence="2" id="KW-0808">Transferase</keyword>
<evidence type="ECO:0000256" key="5">
    <source>
        <dbReference type="ARBA" id="ARBA00044528"/>
    </source>
</evidence>
<keyword evidence="3" id="KW-0949">S-adenosyl-L-methionine</keyword>
<evidence type="ECO:0000256" key="6">
    <source>
        <dbReference type="ARBA" id="ARBA00048619"/>
    </source>
</evidence>
<dbReference type="GO" id="GO:0042799">
    <property type="term" value="F:histone H4K20 methyltransferase activity"/>
    <property type="evidence" value="ECO:0007669"/>
    <property type="project" value="TreeGrafter"/>
</dbReference>
<protein>
    <recommendedName>
        <fullName evidence="5">Histone-lysine N-methyltransferase SET5</fullName>
    </recommendedName>
    <alternativeName>
        <fullName evidence="4">SET domain-containing protein 5</fullName>
    </alternativeName>
</protein>
<evidence type="ECO:0000256" key="2">
    <source>
        <dbReference type="ARBA" id="ARBA00022679"/>
    </source>
</evidence>
<evidence type="ECO:0000256" key="3">
    <source>
        <dbReference type="ARBA" id="ARBA00022691"/>
    </source>
</evidence>
<comment type="catalytic activity">
    <reaction evidence="6">
        <text>L-lysyl-[histone] + S-adenosyl-L-methionine = N(6)-methyl-L-lysyl-[histone] + S-adenosyl-L-homocysteine + H(+)</text>
        <dbReference type="Rhea" id="RHEA:10024"/>
        <dbReference type="Rhea" id="RHEA-COMP:9845"/>
        <dbReference type="Rhea" id="RHEA-COMP:9846"/>
        <dbReference type="ChEBI" id="CHEBI:15378"/>
        <dbReference type="ChEBI" id="CHEBI:29969"/>
        <dbReference type="ChEBI" id="CHEBI:57856"/>
        <dbReference type="ChEBI" id="CHEBI:59789"/>
        <dbReference type="ChEBI" id="CHEBI:61929"/>
    </reaction>
    <physiologicalReaction direction="left-to-right" evidence="6">
        <dbReference type="Rhea" id="RHEA:10025"/>
    </physiologicalReaction>
</comment>
<comment type="caution">
    <text evidence="9">The sequence shown here is derived from an EMBL/GenBank/DDBJ whole genome shotgun (WGS) entry which is preliminary data.</text>
</comment>
<dbReference type="Proteomes" id="UP000009131">
    <property type="component" value="Unassembled WGS sequence"/>
</dbReference>
<dbReference type="Gene3D" id="2.170.270.10">
    <property type="entry name" value="SET domain"/>
    <property type="match status" value="1"/>
</dbReference>
<evidence type="ECO:0000313" key="10">
    <source>
        <dbReference type="Proteomes" id="UP000009131"/>
    </source>
</evidence>
<name>G7EAF0_MIXOS</name>
<dbReference type="HOGENOM" id="CLU_031650_0_0_1"/>
<evidence type="ECO:0000256" key="1">
    <source>
        <dbReference type="ARBA" id="ARBA00022603"/>
    </source>
</evidence>
<reference evidence="9 10" key="1">
    <citation type="journal article" date="2011" name="J. Gen. Appl. Microbiol.">
        <title>Draft genome sequencing of the enigmatic basidiomycete Mixia osmundae.</title>
        <authorList>
            <person name="Nishida H."/>
            <person name="Nagatsuka Y."/>
            <person name="Sugiyama J."/>
        </authorList>
    </citation>
    <scope>NUCLEOTIDE SEQUENCE [LARGE SCALE GENOMIC DNA]</scope>
    <source>
        <strain evidence="10">CBS 9802 / IAM 14324 / JCM 22182 / KY 12970</strain>
    </source>
</reference>
<dbReference type="PANTHER" id="PTHR46402">
    <property type="entry name" value="SET AND MYND DOMAIN-CONTAINING PROTEIN 5"/>
    <property type="match status" value="1"/>
</dbReference>
<organism evidence="9 10">
    <name type="scientific">Mixia osmundae (strain CBS 9802 / IAM 14324 / JCM 22182 / KY 12970)</name>
    <dbReference type="NCBI Taxonomy" id="764103"/>
    <lineage>
        <taxon>Eukaryota</taxon>
        <taxon>Fungi</taxon>
        <taxon>Dikarya</taxon>
        <taxon>Basidiomycota</taxon>
        <taxon>Pucciniomycotina</taxon>
        <taxon>Mixiomycetes</taxon>
        <taxon>Mixiales</taxon>
        <taxon>Mixiaceae</taxon>
        <taxon>Mixia</taxon>
    </lineage>
</organism>
<evidence type="ECO:0000313" key="9">
    <source>
        <dbReference type="EMBL" id="GAA99810.1"/>
    </source>
</evidence>
<dbReference type="InterPro" id="IPR046341">
    <property type="entry name" value="SET_dom_sf"/>
</dbReference>
<dbReference type="AlphaFoldDB" id="G7EAF0"/>
<reference evidence="9 10" key="2">
    <citation type="journal article" date="2012" name="Open Biol.">
        <title>Characteristics of nucleosomes and linker DNA regions on the genome of the basidiomycete Mixia osmundae revealed by mono- and dinucleosome mapping.</title>
        <authorList>
            <person name="Nishida H."/>
            <person name="Kondo S."/>
            <person name="Matsumoto T."/>
            <person name="Suzuki Y."/>
            <person name="Yoshikawa H."/>
            <person name="Taylor T.D."/>
            <person name="Sugiyama J."/>
        </authorList>
    </citation>
    <scope>NUCLEOTIDE SEQUENCE [LARGE SCALE GENOMIC DNA]</scope>
    <source>
        <strain evidence="10">CBS 9802 / IAM 14324 / JCM 22182 / KY 12970</strain>
    </source>
</reference>
<dbReference type="InterPro" id="IPR001214">
    <property type="entry name" value="SET_dom"/>
</dbReference>
<keyword evidence="1" id="KW-0489">Methyltransferase</keyword>
<dbReference type="Gene3D" id="1.10.220.160">
    <property type="match status" value="1"/>
</dbReference>
<dbReference type="SUPFAM" id="SSF82199">
    <property type="entry name" value="SET domain"/>
    <property type="match status" value="1"/>
</dbReference>
<dbReference type="GO" id="GO:0032259">
    <property type="term" value="P:methylation"/>
    <property type="evidence" value="ECO:0007669"/>
    <property type="project" value="UniProtKB-KW"/>
</dbReference>
<dbReference type="Pfam" id="PF00856">
    <property type="entry name" value="SET"/>
    <property type="match status" value="1"/>
</dbReference>
<dbReference type="STRING" id="764103.G7EAF0"/>
<feature type="region of interest" description="Disordered" evidence="7">
    <location>
        <begin position="45"/>
        <end position="75"/>
    </location>
</feature>
<accession>G7EAF0</accession>
<feature type="domain" description="SET" evidence="8">
    <location>
        <begin position="97"/>
        <end position="402"/>
    </location>
</feature>
<dbReference type="EMBL" id="BABT02000240">
    <property type="protein sequence ID" value="GAA99810.1"/>
    <property type="molecule type" value="Genomic_DNA"/>
</dbReference>
<dbReference type="eggNOG" id="KOG2084">
    <property type="taxonomic scope" value="Eukaryota"/>
</dbReference>
<gene>
    <name evidence="9" type="primary">Mo06513</name>
    <name evidence="9" type="ORF">E5Q_06513</name>
</gene>
<feature type="region of interest" description="Disordered" evidence="7">
    <location>
        <begin position="443"/>
        <end position="465"/>
    </location>
</feature>
<keyword evidence="10" id="KW-1185">Reference proteome</keyword>